<organism evidence="5 6">
    <name type="scientific">Candidatus Raymondbacteria bacterium RIFOXYD12_FULL_49_13</name>
    <dbReference type="NCBI Taxonomy" id="1817890"/>
    <lineage>
        <taxon>Bacteria</taxon>
        <taxon>Raymondiibacteriota</taxon>
    </lineage>
</organism>
<dbReference type="InterPro" id="IPR018060">
    <property type="entry name" value="HTH_AraC"/>
</dbReference>
<dbReference type="SUPFAM" id="SSF46689">
    <property type="entry name" value="Homeodomain-like"/>
    <property type="match status" value="2"/>
</dbReference>
<dbReference type="GO" id="GO:0043565">
    <property type="term" value="F:sequence-specific DNA binding"/>
    <property type="evidence" value="ECO:0007669"/>
    <property type="project" value="InterPro"/>
</dbReference>
<sequence>MKQLVTLNNPNLLELIIDNTGCICEASGNIPYLAFWDRKEVLGKKLSDLFTILEPMDQDFLDLDFIRKNPVCPDNLFIKSQHPSILRESNTGIFQFSYTSWFKDNAGKSIRISLAPQRFNSPIAQWLMCLYRRLSQPMVLTHCDFRIHTYNTEFLTLLNFFEESKIAGSSLFSFIEEQYQHPNPFLNDEKVRYIKSLSEKPGNPWEQNFDLFTKSGLLQSLKARFVMDRVCISRPLPDTVALCPGIGAGTSYMIYSKAVNFPNQDLRIECICVFEHNCEVTIGFGRPFSGSRSFLFDLGYQFDLRFSQKLVCQFRRRNALLASGIADHVEAGTPFTLTLTRIGAHMTLEIGDKRILEYPDTSPLFGTYTSHLYMYFWQGIFSLKKMTISTRPSELDMDTIASEQLIAFKTTPEKLYRFRSEPIRYIQSLMYAITFEHIPVLLQSNRKSTTITLIEEARDYIQKNYFRKIDFPHLARQCGISYKLFTGQFNDLYKFTPKAYQMEWKLKEARILLKSGKYKIQEVGEMVGFEDAPNFQHIFKKKFGKAPGEWAGKHAGL</sequence>
<evidence type="ECO:0000256" key="2">
    <source>
        <dbReference type="ARBA" id="ARBA00023125"/>
    </source>
</evidence>
<dbReference type="Proteomes" id="UP000179243">
    <property type="component" value="Unassembled WGS sequence"/>
</dbReference>
<gene>
    <name evidence="5" type="ORF">A2519_05910</name>
</gene>
<keyword evidence="1" id="KW-0805">Transcription regulation</keyword>
<dbReference type="PANTHER" id="PTHR43280">
    <property type="entry name" value="ARAC-FAMILY TRANSCRIPTIONAL REGULATOR"/>
    <property type="match status" value="1"/>
</dbReference>
<evidence type="ECO:0000256" key="3">
    <source>
        <dbReference type="ARBA" id="ARBA00023163"/>
    </source>
</evidence>
<feature type="domain" description="HTH araC/xylS-type" evidence="4">
    <location>
        <begin position="455"/>
        <end position="553"/>
    </location>
</feature>
<dbReference type="GO" id="GO:0003700">
    <property type="term" value="F:DNA-binding transcription factor activity"/>
    <property type="evidence" value="ECO:0007669"/>
    <property type="project" value="InterPro"/>
</dbReference>
<evidence type="ECO:0000313" key="5">
    <source>
        <dbReference type="EMBL" id="OGK01533.1"/>
    </source>
</evidence>
<evidence type="ECO:0000313" key="6">
    <source>
        <dbReference type="Proteomes" id="UP000179243"/>
    </source>
</evidence>
<accession>A0A1F7F4M3</accession>
<dbReference type="Gene3D" id="1.10.10.60">
    <property type="entry name" value="Homeodomain-like"/>
    <property type="match status" value="1"/>
</dbReference>
<proteinExistence type="predicted"/>
<dbReference type="InterPro" id="IPR018062">
    <property type="entry name" value="HTH_AraC-typ_CS"/>
</dbReference>
<comment type="caution">
    <text evidence="5">The sequence shown here is derived from an EMBL/GenBank/DDBJ whole genome shotgun (WGS) entry which is preliminary data.</text>
</comment>
<evidence type="ECO:0000259" key="4">
    <source>
        <dbReference type="PROSITE" id="PS01124"/>
    </source>
</evidence>
<dbReference type="EMBL" id="MFYX01000124">
    <property type="protein sequence ID" value="OGK01533.1"/>
    <property type="molecule type" value="Genomic_DNA"/>
</dbReference>
<dbReference type="SMART" id="SM00342">
    <property type="entry name" value="HTH_ARAC"/>
    <property type="match status" value="1"/>
</dbReference>
<dbReference type="AlphaFoldDB" id="A0A1F7F4M3"/>
<dbReference type="PROSITE" id="PS00041">
    <property type="entry name" value="HTH_ARAC_FAMILY_1"/>
    <property type="match status" value="1"/>
</dbReference>
<dbReference type="Pfam" id="PF12833">
    <property type="entry name" value="HTH_18"/>
    <property type="match status" value="1"/>
</dbReference>
<protein>
    <recommendedName>
        <fullName evidence="4">HTH araC/xylS-type domain-containing protein</fullName>
    </recommendedName>
</protein>
<dbReference type="PROSITE" id="PS01124">
    <property type="entry name" value="HTH_ARAC_FAMILY_2"/>
    <property type="match status" value="1"/>
</dbReference>
<reference evidence="5 6" key="1">
    <citation type="journal article" date="2016" name="Nat. Commun.">
        <title>Thousands of microbial genomes shed light on interconnected biogeochemical processes in an aquifer system.</title>
        <authorList>
            <person name="Anantharaman K."/>
            <person name="Brown C.T."/>
            <person name="Hug L.A."/>
            <person name="Sharon I."/>
            <person name="Castelle C.J."/>
            <person name="Probst A.J."/>
            <person name="Thomas B.C."/>
            <person name="Singh A."/>
            <person name="Wilkins M.J."/>
            <person name="Karaoz U."/>
            <person name="Brodie E.L."/>
            <person name="Williams K.H."/>
            <person name="Hubbard S.S."/>
            <person name="Banfield J.F."/>
        </authorList>
    </citation>
    <scope>NUCLEOTIDE SEQUENCE [LARGE SCALE GENOMIC DNA]</scope>
</reference>
<name>A0A1F7F4M3_UNCRA</name>
<dbReference type="InterPro" id="IPR009057">
    <property type="entry name" value="Homeodomain-like_sf"/>
</dbReference>
<keyword evidence="3" id="KW-0804">Transcription</keyword>
<keyword evidence="2" id="KW-0238">DNA-binding</keyword>
<evidence type="ECO:0000256" key="1">
    <source>
        <dbReference type="ARBA" id="ARBA00023015"/>
    </source>
</evidence>
<dbReference type="PANTHER" id="PTHR43280:SF2">
    <property type="entry name" value="HTH-TYPE TRANSCRIPTIONAL REGULATOR EXSA"/>
    <property type="match status" value="1"/>
</dbReference>